<sequence length="68" mass="8210">MKKNASYKIIKEETSNSKIIEFNNGLILRLVTLDIDNKKRELVRTIYYLDSYQLEYIEIEKYKLEYNG</sequence>
<dbReference type="Proteomes" id="UP000001017">
    <property type="component" value="Chromosome"/>
</dbReference>
<dbReference type="STRING" id="273116.gene:9381477"/>
<dbReference type="KEGG" id="tvo:TVG0696965"/>
<dbReference type="EMBL" id="BA000011">
    <property type="protein sequence ID" value="BAB59831.1"/>
    <property type="molecule type" value="Genomic_DNA"/>
</dbReference>
<evidence type="ECO:0000313" key="1">
    <source>
        <dbReference type="EMBL" id="BAB59831.1"/>
    </source>
</evidence>
<reference evidence="1 2" key="1">
    <citation type="journal article" date="1999" name="Proc. Jpn. Acad.">
        <title>Determination of the complete genomic DNA sequence of Thermoplasma volvanium GSS1.</title>
        <authorList>
            <person name="Kawashima T."/>
            <person name="Yamamoto Y."/>
            <person name="Aramaki H."/>
            <person name="Nunoshiba T."/>
            <person name="Kawamoto T."/>
            <person name="Watanabe K."/>
            <person name="Yamazaki M."/>
            <person name="Kanehori K."/>
            <person name="Amano N."/>
            <person name="Ohya Y."/>
            <person name="Makino K."/>
            <person name="Suzuki M."/>
        </authorList>
    </citation>
    <scope>NUCLEOTIDE SEQUENCE [LARGE SCALE GENOMIC DNA]</scope>
    <source>
        <strain evidence="2">ATCC 51530 / DSM 4299 / JCM 9571 / NBRC 15438 / GSS1</strain>
    </source>
</reference>
<protein>
    <submittedName>
        <fullName evidence="1">TVG0696965 protein</fullName>
    </submittedName>
</protein>
<dbReference type="eggNOG" id="arCOG03902">
    <property type="taxonomic scope" value="Archaea"/>
</dbReference>
<evidence type="ECO:0000313" key="2">
    <source>
        <dbReference type="Proteomes" id="UP000001017"/>
    </source>
</evidence>
<dbReference type="AlphaFoldDB" id="Q97AX0"/>
<accession>Q97AX0</accession>
<organism evidence="1 2">
    <name type="scientific">Thermoplasma volcanium (strain ATCC 51530 / DSM 4299 / JCM 9571 / NBRC 15438 / GSS1)</name>
    <dbReference type="NCBI Taxonomy" id="273116"/>
    <lineage>
        <taxon>Archaea</taxon>
        <taxon>Methanobacteriati</taxon>
        <taxon>Thermoplasmatota</taxon>
        <taxon>Thermoplasmata</taxon>
        <taxon>Thermoplasmatales</taxon>
        <taxon>Thermoplasmataceae</taxon>
        <taxon>Thermoplasma</taxon>
    </lineage>
</organism>
<dbReference type="HOGENOM" id="CLU_2784331_0_0_2"/>
<name>Q97AX0_THEVO</name>
<gene>
    <name evidence="1" type="ORF">TVG0696965</name>
</gene>
<keyword evidence="2" id="KW-1185">Reference proteome</keyword>
<dbReference type="PaxDb" id="273116-14324905"/>
<reference evidence="1 2" key="2">
    <citation type="journal article" date="2000" name="Proc. Natl. Acad. Sci. U.S.A.">
        <title>Archaeal adaptation to higher temperatures revealed by genomic sequence of Thermoplasma volcanium.</title>
        <authorList>
            <person name="Kawashima T."/>
            <person name="Amano N."/>
            <person name="Koike H."/>
            <person name="Makino S."/>
            <person name="Higuchi S."/>
            <person name="Kawashima-Ohya Y."/>
            <person name="Watanabe K."/>
            <person name="Yamazaki M."/>
            <person name="Kanehori K."/>
            <person name="Kawamoto T."/>
            <person name="Nunoshiba T."/>
            <person name="Yamamoto Y."/>
            <person name="Aramaki H."/>
            <person name="Makino K."/>
            <person name="Suzuki M."/>
        </authorList>
    </citation>
    <scope>NUCLEOTIDE SEQUENCE [LARGE SCALE GENOMIC DNA]</scope>
    <source>
        <strain evidence="2">ATCC 51530 / DSM 4299 / JCM 9571 / NBRC 15438 / GSS1</strain>
    </source>
</reference>
<proteinExistence type="predicted"/>